<dbReference type="OrthoDB" id="9809646at2"/>
<dbReference type="STRING" id="1121439.dsat_1676"/>
<evidence type="ECO:0000256" key="3">
    <source>
        <dbReference type="ARBA" id="ARBA00022989"/>
    </source>
</evidence>
<protein>
    <submittedName>
        <fullName evidence="7">Methylamine utilization MauE</fullName>
    </submittedName>
</protein>
<dbReference type="InterPro" id="IPR009908">
    <property type="entry name" value="Methylamine_util_MauE"/>
</dbReference>
<comment type="caution">
    <text evidence="7">The sequence shown here is derived from an EMBL/GenBank/DDBJ whole genome shotgun (WGS) entry which is preliminary data.</text>
</comment>
<dbReference type="PATRIC" id="fig|1121439.3.peg.59"/>
<feature type="transmembrane region" description="Helical" evidence="5">
    <location>
        <begin position="114"/>
        <end position="133"/>
    </location>
</feature>
<dbReference type="RefSeq" id="WP_020885562.1">
    <property type="nucleotide sequence ID" value="NZ_ATHI01000001.1"/>
</dbReference>
<dbReference type="GO" id="GO:0016020">
    <property type="term" value="C:membrane"/>
    <property type="evidence" value="ECO:0007669"/>
    <property type="project" value="UniProtKB-SubCell"/>
</dbReference>
<dbReference type="EMBL" id="ATHI01000001">
    <property type="protein sequence ID" value="EPR36148.1"/>
    <property type="molecule type" value="Genomic_DNA"/>
</dbReference>
<keyword evidence="8" id="KW-1185">Reference proteome</keyword>
<evidence type="ECO:0000313" key="7">
    <source>
        <dbReference type="EMBL" id="EPR36148.1"/>
    </source>
</evidence>
<keyword evidence="3 5" id="KW-1133">Transmembrane helix</keyword>
<evidence type="ECO:0000256" key="5">
    <source>
        <dbReference type="SAM" id="Phobius"/>
    </source>
</evidence>
<keyword evidence="2 5" id="KW-0812">Transmembrane</keyword>
<comment type="subcellular location">
    <subcellularLocation>
        <location evidence="1">Membrane</location>
        <topology evidence="1">Multi-pass membrane protein</topology>
    </subcellularLocation>
</comment>
<gene>
    <name evidence="7" type="ORF">dsat_1676</name>
</gene>
<organism evidence="7 8">
    <name type="scientific">Alkalidesulfovibrio alkalitolerans DSM 16529</name>
    <dbReference type="NCBI Taxonomy" id="1121439"/>
    <lineage>
        <taxon>Bacteria</taxon>
        <taxon>Pseudomonadati</taxon>
        <taxon>Thermodesulfobacteriota</taxon>
        <taxon>Desulfovibrionia</taxon>
        <taxon>Desulfovibrionales</taxon>
        <taxon>Desulfovibrionaceae</taxon>
        <taxon>Alkalidesulfovibrio</taxon>
    </lineage>
</organism>
<dbReference type="GO" id="GO:0030416">
    <property type="term" value="P:methylamine metabolic process"/>
    <property type="evidence" value="ECO:0007669"/>
    <property type="project" value="InterPro"/>
</dbReference>
<proteinExistence type="predicted"/>
<dbReference type="eggNOG" id="COG2259">
    <property type="taxonomic scope" value="Bacteria"/>
</dbReference>
<name>S7UUW8_9BACT</name>
<dbReference type="AlphaFoldDB" id="S7UUW8"/>
<evidence type="ECO:0000256" key="2">
    <source>
        <dbReference type="ARBA" id="ARBA00022692"/>
    </source>
</evidence>
<feature type="transmembrane region" description="Helical" evidence="5">
    <location>
        <begin position="43"/>
        <end position="65"/>
    </location>
</feature>
<evidence type="ECO:0000259" key="6">
    <source>
        <dbReference type="Pfam" id="PF07291"/>
    </source>
</evidence>
<keyword evidence="4 5" id="KW-0472">Membrane</keyword>
<dbReference type="Pfam" id="PF07291">
    <property type="entry name" value="MauE"/>
    <property type="match status" value="1"/>
</dbReference>
<feature type="transmembrane region" description="Helical" evidence="5">
    <location>
        <begin position="72"/>
        <end position="94"/>
    </location>
</feature>
<dbReference type="Proteomes" id="UP000014975">
    <property type="component" value="Unassembled WGS sequence"/>
</dbReference>
<dbReference type="UniPathway" id="UPA00895"/>
<feature type="domain" description="Methylamine utilisation protein MauE" evidence="6">
    <location>
        <begin position="1"/>
        <end position="131"/>
    </location>
</feature>
<sequence>MSRLHLVLRLALGALFVAASLDKLLHPAEFAAIIADYRVLPAVLVNASAVYLPWLELMVGVLLLAGRMAAGALWLANLMLWAFWASLFAAYARGLDVDCGCFSVTAQGGGNMEWYLLRDGLFVVLGLAALLTARFSGR</sequence>
<reference evidence="7 8" key="1">
    <citation type="journal article" date="2013" name="Genome Announc.">
        <title>Draft genome sequences for three mercury-methylating, sulfate-reducing bacteria.</title>
        <authorList>
            <person name="Brown S.D."/>
            <person name="Hurt R.A.Jr."/>
            <person name="Gilmour C.C."/>
            <person name="Elias D.A."/>
        </authorList>
    </citation>
    <scope>NUCLEOTIDE SEQUENCE [LARGE SCALE GENOMIC DNA]</scope>
    <source>
        <strain evidence="7 8">DSM 16529</strain>
    </source>
</reference>
<evidence type="ECO:0000256" key="4">
    <source>
        <dbReference type="ARBA" id="ARBA00023136"/>
    </source>
</evidence>
<accession>S7UUW8</accession>
<evidence type="ECO:0000313" key="8">
    <source>
        <dbReference type="Proteomes" id="UP000014975"/>
    </source>
</evidence>
<evidence type="ECO:0000256" key="1">
    <source>
        <dbReference type="ARBA" id="ARBA00004141"/>
    </source>
</evidence>